<protein>
    <recommendedName>
        <fullName evidence="5">Protein kinase domain-containing protein</fullName>
    </recommendedName>
</protein>
<dbReference type="SUPFAM" id="SSF50978">
    <property type="entry name" value="WD40 repeat-like"/>
    <property type="match status" value="1"/>
</dbReference>
<dbReference type="InterPro" id="IPR001680">
    <property type="entry name" value="WD40_rpt"/>
</dbReference>
<dbReference type="PROSITE" id="PS50294">
    <property type="entry name" value="WD_REPEATS_REGION"/>
    <property type="match status" value="2"/>
</dbReference>
<keyword evidence="1 3" id="KW-0853">WD repeat</keyword>
<dbReference type="InterPro" id="IPR000719">
    <property type="entry name" value="Prot_kinase_dom"/>
</dbReference>
<comment type="caution">
    <text evidence="6">The sequence shown here is derived from an EMBL/GenBank/DDBJ whole genome shotgun (WGS) entry which is preliminary data.</text>
</comment>
<dbReference type="PROSITE" id="PS50011">
    <property type="entry name" value="PROTEIN_KINASE_DOM"/>
    <property type="match status" value="1"/>
</dbReference>
<evidence type="ECO:0000256" key="2">
    <source>
        <dbReference type="ARBA" id="ARBA00022737"/>
    </source>
</evidence>
<dbReference type="InterPro" id="IPR036322">
    <property type="entry name" value="WD40_repeat_dom_sf"/>
</dbReference>
<keyword evidence="2" id="KW-0677">Repeat</keyword>
<feature type="repeat" description="WD" evidence="3">
    <location>
        <begin position="819"/>
        <end position="861"/>
    </location>
</feature>
<dbReference type="Gene3D" id="2.130.10.10">
    <property type="entry name" value="YVTN repeat-like/Quinoprotein amine dehydrogenase"/>
    <property type="match status" value="1"/>
</dbReference>
<reference evidence="6" key="1">
    <citation type="submission" date="2023-10" db="EMBL/GenBank/DDBJ databases">
        <title>Chromosome-level genome of the transformable northern wattle, Acacia crassicarpa.</title>
        <authorList>
            <person name="Massaro I."/>
            <person name="Sinha N.R."/>
            <person name="Poethig S."/>
            <person name="Leichty A.R."/>
        </authorList>
    </citation>
    <scope>NUCLEOTIDE SEQUENCE</scope>
    <source>
        <strain evidence="6">Acra3RX</strain>
        <tissue evidence="6">Leaf</tissue>
    </source>
</reference>
<feature type="repeat" description="WD" evidence="3">
    <location>
        <begin position="776"/>
        <end position="818"/>
    </location>
</feature>
<dbReference type="GO" id="GO:0004672">
    <property type="term" value="F:protein kinase activity"/>
    <property type="evidence" value="ECO:0007669"/>
    <property type="project" value="InterPro"/>
</dbReference>
<dbReference type="InterPro" id="IPR011009">
    <property type="entry name" value="Kinase-like_dom_sf"/>
</dbReference>
<dbReference type="InterPro" id="IPR015943">
    <property type="entry name" value="WD40/YVTN_repeat-like_dom_sf"/>
</dbReference>
<dbReference type="InterPro" id="IPR019775">
    <property type="entry name" value="WD40_repeat_CS"/>
</dbReference>
<organism evidence="6 7">
    <name type="scientific">Acacia crassicarpa</name>
    <name type="common">northern wattle</name>
    <dbReference type="NCBI Taxonomy" id="499986"/>
    <lineage>
        <taxon>Eukaryota</taxon>
        <taxon>Viridiplantae</taxon>
        <taxon>Streptophyta</taxon>
        <taxon>Embryophyta</taxon>
        <taxon>Tracheophyta</taxon>
        <taxon>Spermatophyta</taxon>
        <taxon>Magnoliopsida</taxon>
        <taxon>eudicotyledons</taxon>
        <taxon>Gunneridae</taxon>
        <taxon>Pentapetalae</taxon>
        <taxon>rosids</taxon>
        <taxon>fabids</taxon>
        <taxon>Fabales</taxon>
        <taxon>Fabaceae</taxon>
        <taxon>Caesalpinioideae</taxon>
        <taxon>mimosoid clade</taxon>
        <taxon>Acacieae</taxon>
        <taxon>Acacia</taxon>
    </lineage>
</organism>
<dbReference type="Proteomes" id="UP001293593">
    <property type="component" value="Unassembled WGS sequence"/>
</dbReference>
<dbReference type="Pfam" id="PF00400">
    <property type="entry name" value="WD40"/>
    <property type="match status" value="3"/>
</dbReference>
<name>A0AAE1MND2_9FABA</name>
<dbReference type="Gene3D" id="1.10.510.10">
    <property type="entry name" value="Transferase(Phosphotransferase) domain 1"/>
    <property type="match status" value="1"/>
</dbReference>
<dbReference type="GO" id="GO:0005524">
    <property type="term" value="F:ATP binding"/>
    <property type="evidence" value="ECO:0007669"/>
    <property type="project" value="InterPro"/>
</dbReference>
<evidence type="ECO:0000313" key="7">
    <source>
        <dbReference type="Proteomes" id="UP001293593"/>
    </source>
</evidence>
<feature type="region of interest" description="Disordered" evidence="4">
    <location>
        <begin position="1"/>
        <end position="24"/>
    </location>
</feature>
<feature type="repeat" description="WD" evidence="3">
    <location>
        <begin position="905"/>
        <end position="945"/>
    </location>
</feature>
<gene>
    <name evidence="6" type="ORF">QN277_023808</name>
</gene>
<dbReference type="PANTHER" id="PTHR44218:SF10">
    <property type="entry name" value="LIGASE COP1, PUTATIVE-RELATED"/>
    <property type="match status" value="1"/>
</dbReference>
<dbReference type="EMBL" id="JAWXYG010000007">
    <property type="protein sequence ID" value="KAK4266951.1"/>
    <property type="molecule type" value="Genomic_DNA"/>
</dbReference>
<dbReference type="PANTHER" id="PTHR44218">
    <property type="entry name" value="PROTEIN SPA1-RELATED 2"/>
    <property type="match status" value="1"/>
</dbReference>
<dbReference type="PROSITE" id="PS50082">
    <property type="entry name" value="WD_REPEATS_2"/>
    <property type="match status" value="3"/>
</dbReference>
<dbReference type="GO" id="GO:0009640">
    <property type="term" value="P:photomorphogenesis"/>
    <property type="evidence" value="ECO:0007669"/>
    <property type="project" value="InterPro"/>
</dbReference>
<sequence>MSANDGKGTEEQKRKASDCVGDWNVSTSSRMRTSMRKDWPESFLNGNSIGNEDRPLDRCLASLAGPGPHSSSLCSRTSSGHIVEELTLRNYKNRNSALVSHTLSSRLPQLNQLGNESGCVNSSREMVPKDEENISNRLSKDIKGNAPNFWSLKSLSSKKMNYDSETIAENIGNGDKTITLSNALIDSTAMPDTSSTYNFSPLVLKQKLKGKGVICKDAADNSGKPHGAFTGREDKTHAFMANSHSNTLLRTNASADDKALQKFVMSSAESSDDGINLRKWLISSGHKINKQERLHIFKQILEIVDLAHSKGVVLQDLRPSCFTLLLSSKVKYTGSLVQGESYNVPACNMTRKRPMEEDFRSCLSLGAKQQKLHKEIRSIGQQHCFRSICVCTTKPVNLIDSRAIGSMNPGITETVHQNSFRCQHSTDGNQIIDVTSQLEEKWYSSSVVLNDGGCTFSSNIYSLGVLLFELLCNIESREAHSEMMLDLHQRILPPKFLSENSKEAGVCLWLLHPEPSSRPNTRMISESEIFRDFVELNSQDDILLPDEDEDEAETEKLIYFLTSLGEEKQKRTAKLAEELSCLEEDIKEVERRYSLGTTSLFSVPENGVSKLSRNSCHLRDPLSSDINRLIQASNVNEARFMRNINQLESAYFSMRSLVLLTEDAAVAPYDKDVLESGWRLSHLHNDNQEQRTKQRSTDRLGTFFEGLCKFARYSKFEECGILRSQDLLNSSNVICALSFDRDEDYIAAAGVSKKIKIFDISAISSNYIDIQYPIVEMSNKSDLSCVCWNSYIKSHLASTDYDGVVQMWDADTGQPLSQYKEHQKRAWSVHFSKSNPKMFASGSDDCSVKLWNISERNSIGTIWNPANVCCVQFSSYSTNLLVFGSVDYKIYGYDLRHIRIPWCTLSGHGKAVSYVKFLDSETLASASTDNSLKLWDLKKTSSLGLSSDACSLTFEGHTNKKNFVGLSVFDGYIACGSETNEVYCYHRSLPVPITSYKFGSIDPISGQEYNDDGNGQFISSVCWRKKSNMLVAANSIGAVKLLKMV</sequence>
<dbReference type="SUPFAM" id="SSF56112">
    <property type="entry name" value="Protein kinase-like (PK-like)"/>
    <property type="match status" value="1"/>
</dbReference>
<evidence type="ECO:0000256" key="1">
    <source>
        <dbReference type="ARBA" id="ARBA00022574"/>
    </source>
</evidence>
<dbReference type="PRINTS" id="PR00320">
    <property type="entry name" value="GPROTEINBRPT"/>
</dbReference>
<dbReference type="SMART" id="SM00320">
    <property type="entry name" value="WD40"/>
    <property type="match status" value="7"/>
</dbReference>
<evidence type="ECO:0000313" key="6">
    <source>
        <dbReference type="EMBL" id="KAK4266951.1"/>
    </source>
</evidence>
<dbReference type="InterPro" id="IPR020472">
    <property type="entry name" value="WD40_PAC1"/>
</dbReference>
<proteinExistence type="predicted"/>
<feature type="compositionally biased region" description="Basic and acidic residues" evidence="4">
    <location>
        <begin position="7"/>
        <end position="17"/>
    </location>
</feature>
<keyword evidence="7" id="KW-1185">Reference proteome</keyword>
<evidence type="ECO:0000259" key="5">
    <source>
        <dbReference type="PROSITE" id="PS50011"/>
    </source>
</evidence>
<evidence type="ECO:0000256" key="4">
    <source>
        <dbReference type="SAM" id="MobiDB-lite"/>
    </source>
</evidence>
<feature type="domain" description="Protein kinase" evidence="5">
    <location>
        <begin position="165"/>
        <end position="530"/>
    </location>
</feature>
<accession>A0AAE1MND2</accession>
<evidence type="ECO:0000256" key="3">
    <source>
        <dbReference type="PROSITE-ProRule" id="PRU00221"/>
    </source>
</evidence>
<dbReference type="AlphaFoldDB" id="A0AAE1MND2"/>
<dbReference type="PROSITE" id="PS00678">
    <property type="entry name" value="WD_REPEATS_1"/>
    <property type="match status" value="1"/>
</dbReference>
<dbReference type="InterPro" id="IPR044630">
    <property type="entry name" value="SPA1/2/3/4"/>
</dbReference>